<evidence type="ECO:0000256" key="9">
    <source>
        <dbReference type="NCBIfam" id="TIGR02920"/>
    </source>
</evidence>
<dbReference type="Proteomes" id="UP000243706">
    <property type="component" value="Chromosome 1"/>
</dbReference>
<dbReference type="NCBIfam" id="TIGR02920">
    <property type="entry name" value="acc_sec_Y2"/>
    <property type="match status" value="1"/>
</dbReference>
<keyword evidence="5 8" id="KW-1133">Transmembrane helix</keyword>
<dbReference type="SUPFAM" id="SSF103491">
    <property type="entry name" value="Preprotein translocase SecY subunit"/>
    <property type="match status" value="1"/>
</dbReference>
<evidence type="ECO:0000313" key="10">
    <source>
        <dbReference type="EMBL" id="GGA82227.1"/>
    </source>
</evidence>
<reference evidence="10" key="4">
    <citation type="submission" date="2024-05" db="EMBL/GenBank/DDBJ databases">
        <authorList>
            <person name="Sun Q."/>
            <person name="Sedlacek I."/>
        </authorList>
    </citation>
    <scope>NUCLEOTIDE SEQUENCE</scope>
    <source>
        <strain evidence="10">CCM 4175</strain>
    </source>
</reference>
<feature type="transmembrane region" description="Helical" evidence="8">
    <location>
        <begin position="21"/>
        <end position="40"/>
    </location>
</feature>
<comment type="function">
    <text evidence="8">Part of the accessory SecA2/SecY2 system specifically required for export of possible cell wall proteins. The central subunit of a protein translocation channel.</text>
</comment>
<feature type="transmembrane region" description="Helical" evidence="8">
    <location>
        <begin position="110"/>
        <end position="129"/>
    </location>
</feature>
<reference evidence="11 12" key="2">
    <citation type="submission" date="2017-06" db="EMBL/GenBank/DDBJ databases">
        <authorList>
            <consortium name="Pathogen Informatics"/>
        </authorList>
    </citation>
    <scope>NUCLEOTIDE SEQUENCE [LARGE SCALE GENOMIC DNA]</scope>
    <source>
        <strain evidence="11 12">NCTC13833</strain>
    </source>
</reference>
<reference evidence="13" key="3">
    <citation type="journal article" date="2019" name="Int. J. Syst. Evol. Microbiol.">
        <title>The Global Catalogue of Microorganisms (GCM) 10K type strain sequencing project: providing services to taxonomists for standard genome sequencing and annotation.</title>
        <authorList>
            <consortium name="The Broad Institute Genomics Platform"/>
            <consortium name="The Broad Institute Genome Sequencing Center for Infectious Disease"/>
            <person name="Wu L."/>
            <person name="Ma J."/>
        </authorList>
    </citation>
    <scope>NUCLEOTIDE SEQUENCE [LARGE SCALE GENOMIC DNA]</scope>
    <source>
        <strain evidence="13">CCM 4175</strain>
    </source>
</reference>
<dbReference type="Gene3D" id="1.10.3370.10">
    <property type="entry name" value="SecY subunit domain"/>
    <property type="match status" value="1"/>
</dbReference>
<dbReference type="Pfam" id="PF00344">
    <property type="entry name" value="SecY"/>
    <property type="match status" value="1"/>
</dbReference>
<dbReference type="HAMAP" id="MF_01466">
    <property type="entry name" value="SecY2"/>
    <property type="match status" value="1"/>
</dbReference>
<evidence type="ECO:0000256" key="1">
    <source>
        <dbReference type="ARBA" id="ARBA00022448"/>
    </source>
</evidence>
<dbReference type="GO" id="GO:0005886">
    <property type="term" value="C:plasma membrane"/>
    <property type="evidence" value="ECO:0007669"/>
    <property type="project" value="UniProtKB-SubCell"/>
</dbReference>
<evidence type="ECO:0000256" key="5">
    <source>
        <dbReference type="ARBA" id="ARBA00022989"/>
    </source>
</evidence>
<keyword evidence="1 8" id="KW-0813">Transport</keyword>
<keyword evidence="6 8" id="KW-0811">Translocation</keyword>
<comment type="subcellular location">
    <subcellularLocation>
        <location evidence="8">Cell membrane</location>
        <topology evidence="8">Multi-pass membrane protein</topology>
    </subcellularLocation>
</comment>
<evidence type="ECO:0000313" key="12">
    <source>
        <dbReference type="Proteomes" id="UP000243706"/>
    </source>
</evidence>
<feature type="transmembrane region" description="Helical" evidence="8">
    <location>
        <begin position="162"/>
        <end position="180"/>
    </location>
</feature>
<protein>
    <recommendedName>
        <fullName evidence="8 9">Accessory Sec system protein translocase subunit SecY2</fullName>
    </recommendedName>
</protein>
<dbReference type="GO" id="GO:0065002">
    <property type="term" value="P:intracellular protein transmembrane transport"/>
    <property type="evidence" value="ECO:0007669"/>
    <property type="project" value="UniProtKB-UniRule"/>
</dbReference>
<feature type="transmembrane region" description="Helical" evidence="8">
    <location>
        <begin position="369"/>
        <end position="390"/>
    </location>
</feature>
<evidence type="ECO:0000256" key="2">
    <source>
        <dbReference type="ARBA" id="ARBA00022475"/>
    </source>
</evidence>
<accession>A0A240BS12</accession>
<dbReference type="InterPro" id="IPR023201">
    <property type="entry name" value="SecY_dom_sf"/>
</dbReference>
<dbReference type="RefSeq" id="WP_095115051.1">
    <property type="nucleotide sequence ID" value="NZ_BMCB01000002.1"/>
</dbReference>
<feature type="transmembrane region" description="Helical" evidence="8">
    <location>
        <begin position="70"/>
        <end position="90"/>
    </location>
</feature>
<evidence type="ECO:0000256" key="8">
    <source>
        <dbReference type="HAMAP-Rule" id="MF_01466"/>
    </source>
</evidence>
<name>A0A240BS12_9STAP</name>
<keyword evidence="2 8" id="KW-1003">Cell membrane</keyword>
<dbReference type="InterPro" id="IPR014269">
    <property type="entry name" value="SecY2"/>
</dbReference>
<dbReference type="OrthoDB" id="2055747at2"/>
<gene>
    <name evidence="11" type="primary">secY2_1</name>
    <name evidence="8 10" type="synonym">secY2</name>
    <name evidence="10" type="ORF">GCM10007183_03000</name>
    <name evidence="11" type="ORF">SAMEA4412661_00080</name>
</gene>
<dbReference type="KEGG" id="smus:C7J88_07570"/>
<comment type="similarity">
    <text evidence="8">Belongs to the SecY/SEC61-alpha family. SecY2 subfamily.</text>
</comment>
<keyword evidence="3 8" id="KW-0812">Transmembrane</keyword>
<feature type="transmembrane region" description="Helical" evidence="8">
    <location>
        <begin position="247"/>
        <end position="269"/>
    </location>
</feature>
<feature type="transmembrane region" description="Helical" evidence="8">
    <location>
        <begin position="284"/>
        <end position="305"/>
    </location>
</feature>
<dbReference type="InterPro" id="IPR002208">
    <property type="entry name" value="SecY/SEC61-alpha"/>
</dbReference>
<proteinExistence type="inferred from homology"/>
<evidence type="ECO:0000313" key="13">
    <source>
        <dbReference type="Proteomes" id="UP000652995"/>
    </source>
</evidence>
<feature type="transmembrane region" description="Helical" evidence="8">
    <location>
        <begin position="135"/>
        <end position="155"/>
    </location>
</feature>
<evidence type="ECO:0000313" key="11">
    <source>
        <dbReference type="EMBL" id="SNV98504.1"/>
    </source>
</evidence>
<dbReference type="PRINTS" id="PR00303">
    <property type="entry name" value="SECYTRNLCASE"/>
</dbReference>
<evidence type="ECO:0000256" key="4">
    <source>
        <dbReference type="ARBA" id="ARBA00022927"/>
    </source>
</evidence>
<keyword evidence="7 8" id="KW-0472">Membrane</keyword>
<dbReference type="NCBIfam" id="NF009082">
    <property type="entry name" value="PRK12417.1"/>
    <property type="match status" value="1"/>
</dbReference>
<evidence type="ECO:0000256" key="6">
    <source>
        <dbReference type="ARBA" id="ARBA00023010"/>
    </source>
</evidence>
<dbReference type="PIRSF" id="PIRSF004557">
    <property type="entry name" value="SecY"/>
    <property type="match status" value="1"/>
</dbReference>
<dbReference type="GO" id="GO:0006605">
    <property type="term" value="P:protein targeting"/>
    <property type="evidence" value="ECO:0007669"/>
    <property type="project" value="UniProtKB-UniRule"/>
</dbReference>
<dbReference type="EMBL" id="BMCB01000002">
    <property type="protein sequence ID" value="GGA82227.1"/>
    <property type="molecule type" value="Genomic_DNA"/>
</dbReference>
<evidence type="ECO:0000256" key="3">
    <source>
        <dbReference type="ARBA" id="ARBA00022692"/>
    </source>
</evidence>
<evidence type="ECO:0000256" key="7">
    <source>
        <dbReference type="ARBA" id="ARBA00023136"/>
    </source>
</evidence>
<sequence>MKNNLLHRILRQYEYKIVYKRLAFTLVILFIYILGSRIPILSQSKLENGKQSFYELAVTNVGGDIQNLNIFSLGLGPWLTAMVVLMLLRYKNVEKMMQMTRKEKHYQEKLLALAFSIVQGLFVISRHVEMKQADWTTIVVLLLIIVTGTMLLIWLADQNIHYGIAGAMPIVLLSIVRSTLRHHGNPASMDHIVMGTILVLIMLVMLILLCIELVEYRLPYRDIMQVTQNNTQTFVAWKLNPAGSISIMISLSVFILLSSLVNVIAYLVIGREQPLHIIELGHPIGVTIYIVLQVVLSYALSRLLINTKQKSKEFLKSGNYFEGVAPGIETEHYLNHKARIICWTGALMIGVIIGGPLYLSLLVPQFSQQIYFVIQMMIMMYISINIAETIRTYFYFDKYKPFLTKYW</sequence>
<dbReference type="EMBL" id="LT906464">
    <property type="protein sequence ID" value="SNV98504.1"/>
    <property type="molecule type" value="Genomic_DNA"/>
</dbReference>
<reference evidence="10" key="1">
    <citation type="journal article" date="2014" name="Int. J. Syst. Evol. Microbiol.">
        <title>Complete genome of a new Firmicutes species belonging to the dominant human colonic microbiota ('Ruminococcus bicirculans') reveals two chromosomes and a selective capacity to utilize plant glucans.</title>
        <authorList>
            <consortium name="NISC Comparative Sequencing Program"/>
            <person name="Wegmann U."/>
            <person name="Louis P."/>
            <person name="Goesmann A."/>
            <person name="Henrissat B."/>
            <person name="Duncan S.H."/>
            <person name="Flint H.J."/>
        </authorList>
    </citation>
    <scope>NUCLEOTIDE SEQUENCE</scope>
    <source>
        <strain evidence="10">CCM 4175</strain>
    </source>
</reference>
<organism evidence="11 12">
    <name type="scientific">Staphylococcus muscae</name>
    <dbReference type="NCBI Taxonomy" id="1294"/>
    <lineage>
        <taxon>Bacteria</taxon>
        <taxon>Bacillati</taxon>
        <taxon>Bacillota</taxon>
        <taxon>Bacilli</taxon>
        <taxon>Bacillales</taxon>
        <taxon>Staphylococcaceae</taxon>
        <taxon>Staphylococcus</taxon>
    </lineage>
</organism>
<feature type="transmembrane region" description="Helical" evidence="8">
    <location>
        <begin position="192"/>
        <end position="214"/>
    </location>
</feature>
<dbReference type="AlphaFoldDB" id="A0A240BS12"/>
<dbReference type="Proteomes" id="UP000652995">
    <property type="component" value="Unassembled WGS sequence"/>
</dbReference>
<comment type="subunit">
    <text evidence="8">Component of the accessory SecA2/SecY2 protein translocase complex required to export cell wall proteins. May form heterotrimers with SecE and SecG subunits.</text>
</comment>
<keyword evidence="13" id="KW-1185">Reference proteome</keyword>
<feature type="transmembrane region" description="Helical" evidence="8">
    <location>
        <begin position="340"/>
        <end position="363"/>
    </location>
</feature>
<keyword evidence="4 8" id="KW-0653">Protein transport</keyword>